<feature type="chain" id="PRO_5006829140" evidence="1">
    <location>
        <begin position="19"/>
        <end position="50"/>
    </location>
</feature>
<keyword evidence="1" id="KW-0732">Signal</keyword>
<reference evidence="2" key="1">
    <citation type="submission" date="2007-10" db="EMBL/GenBank/DDBJ databases">
        <title>Classification and functional annotation of ESTs from venom glands of Isometrus maculatus.</title>
        <authorList>
            <person name="Li W."/>
            <person name="Ma Y."/>
            <person name="Zhao R."/>
            <person name="Cao Z."/>
        </authorList>
    </citation>
    <scope>NUCLEOTIDE SEQUENCE</scope>
    <source>
        <tissue evidence="2">Venom gland</tissue>
    </source>
</reference>
<dbReference type="EMBL" id="EU252388">
    <property type="protein sequence ID" value="ACD11952.1"/>
    <property type="molecule type" value="mRNA"/>
</dbReference>
<sequence length="50" mass="5347">ILTAFILLSANLITGSEAQICRTNQDCSGYCRIGGICIDGRRCICIDPGK</sequence>
<feature type="signal peptide" evidence="1">
    <location>
        <begin position="1"/>
        <end position="18"/>
    </location>
</feature>
<name>A0A0U1SPI8_ISOMC</name>
<feature type="non-terminal residue" evidence="2">
    <location>
        <position position="1"/>
    </location>
</feature>
<proteinExistence type="evidence at transcript level"/>
<organism evidence="2">
    <name type="scientific">Isometrus maculatus</name>
    <name type="common">Lesser brown scorpion</name>
    <name type="synonym">Scorpio maculatus</name>
    <dbReference type="NCBI Taxonomy" id="497827"/>
    <lineage>
        <taxon>Eukaryota</taxon>
        <taxon>Metazoa</taxon>
        <taxon>Ecdysozoa</taxon>
        <taxon>Arthropoda</taxon>
        <taxon>Chelicerata</taxon>
        <taxon>Arachnida</taxon>
        <taxon>Scorpiones</taxon>
        <taxon>Buthida</taxon>
        <taxon>Buthoidea</taxon>
        <taxon>Buthidae</taxon>
        <taxon>Isometrus</taxon>
    </lineage>
</organism>
<dbReference type="AlphaFoldDB" id="A0A0U1SPI8"/>
<protein>
    <submittedName>
        <fullName evidence="2">Uncharacterized protein</fullName>
    </submittedName>
</protein>
<evidence type="ECO:0000256" key="1">
    <source>
        <dbReference type="SAM" id="SignalP"/>
    </source>
</evidence>
<evidence type="ECO:0000313" key="2">
    <source>
        <dbReference type="EMBL" id="ACD11952.1"/>
    </source>
</evidence>
<accession>A0A0U1SPI8</accession>